<sequence>MNLQDLKNKQPEELLKEATKLEIENPSSLRKQDLMFAILKQIATDGEIITGSGVIEIIQDGFGFLRAAESNYLPGPDDIYVSPSQIKKFSLRTGDIVEGEIRAPKQGERYFAITKINKINDAEPEVVKHRVNFEDLTPLYPESRFKLEQEKPMPDLTERIIDIIAPLGKGQRQLIVAQPFTGKTIIMQKIANAVIANHPETKLIVLLIDERPEEVTDMQRSVK</sequence>
<dbReference type="InterPro" id="IPR000194">
    <property type="entry name" value="ATPase_F1/V1/A1_a/bsu_nucl-bd"/>
</dbReference>
<dbReference type="GO" id="GO:0005524">
    <property type="term" value="F:ATP binding"/>
    <property type="evidence" value="ECO:0007669"/>
    <property type="project" value="InterPro"/>
</dbReference>
<dbReference type="Gene3D" id="3.40.50.300">
    <property type="entry name" value="P-loop containing nucleotide triphosphate hydrolases"/>
    <property type="match status" value="1"/>
</dbReference>
<dbReference type="Gene3D" id="1.10.720.10">
    <property type="match status" value="1"/>
</dbReference>
<dbReference type="NCBIfam" id="NF006886">
    <property type="entry name" value="PRK09376.1"/>
    <property type="match status" value="1"/>
</dbReference>
<dbReference type="Pfam" id="PF07497">
    <property type="entry name" value="Rho_RNA_bind"/>
    <property type="match status" value="1"/>
</dbReference>
<dbReference type="InterPro" id="IPR011129">
    <property type="entry name" value="CSD"/>
</dbReference>
<dbReference type="Gene3D" id="2.40.50.140">
    <property type="entry name" value="Nucleic acid-binding proteins"/>
    <property type="match status" value="1"/>
</dbReference>
<dbReference type="GO" id="GO:0004386">
    <property type="term" value="F:helicase activity"/>
    <property type="evidence" value="ECO:0007669"/>
    <property type="project" value="UniProtKB-KW"/>
</dbReference>
<proteinExistence type="inferred from homology"/>
<dbReference type="InterPro" id="IPR027417">
    <property type="entry name" value="P-loop_NTPase"/>
</dbReference>
<dbReference type="Pfam" id="PF07498">
    <property type="entry name" value="Rho_N"/>
    <property type="match status" value="1"/>
</dbReference>
<dbReference type="SMART" id="SM00357">
    <property type="entry name" value="CSP"/>
    <property type="match status" value="1"/>
</dbReference>
<feature type="domain" description="Rho RNA-BD" evidence="5">
    <location>
        <begin position="48"/>
        <end position="123"/>
    </location>
</feature>
<keyword evidence="2" id="KW-0067">ATP-binding</keyword>
<dbReference type="SUPFAM" id="SSF50249">
    <property type="entry name" value="Nucleic acid-binding proteins"/>
    <property type="match status" value="1"/>
</dbReference>
<dbReference type="SUPFAM" id="SSF68912">
    <property type="entry name" value="Rho N-terminal domain-like"/>
    <property type="match status" value="1"/>
</dbReference>
<keyword evidence="1" id="KW-0378">Hydrolase</keyword>
<organism evidence="6">
    <name type="scientific">marine metagenome</name>
    <dbReference type="NCBI Taxonomy" id="408172"/>
    <lineage>
        <taxon>unclassified sequences</taxon>
        <taxon>metagenomes</taxon>
        <taxon>ecological metagenomes</taxon>
    </lineage>
</organism>
<dbReference type="SUPFAM" id="SSF52540">
    <property type="entry name" value="P-loop containing nucleoside triphosphate hydrolases"/>
    <property type="match status" value="1"/>
</dbReference>
<keyword evidence="2" id="KW-0347">Helicase</keyword>
<dbReference type="GO" id="GO:0008186">
    <property type="term" value="F:ATP-dependent activity, acting on RNA"/>
    <property type="evidence" value="ECO:0007669"/>
    <property type="project" value="InterPro"/>
</dbReference>
<evidence type="ECO:0000256" key="3">
    <source>
        <dbReference type="ARBA" id="ARBA00023015"/>
    </source>
</evidence>
<keyword evidence="4" id="KW-0804">Transcription</keyword>
<dbReference type="InterPro" id="IPR012340">
    <property type="entry name" value="NA-bd_OB-fold"/>
</dbReference>
<keyword evidence="2" id="KW-0547">Nucleotide-binding</keyword>
<dbReference type="CDD" id="cd04459">
    <property type="entry name" value="Rho_CSD"/>
    <property type="match status" value="1"/>
</dbReference>
<dbReference type="Pfam" id="PF00006">
    <property type="entry name" value="ATP-synt_ab"/>
    <property type="match status" value="1"/>
</dbReference>
<evidence type="ECO:0000259" key="5">
    <source>
        <dbReference type="PROSITE" id="PS51856"/>
    </source>
</evidence>
<dbReference type="GO" id="GO:0003723">
    <property type="term" value="F:RNA binding"/>
    <property type="evidence" value="ECO:0007669"/>
    <property type="project" value="InterPro"/>
</dbReference>
<evidence type="ECO:0000256" key="1">
    <source>
        <dbReference type="ARBA" id="ARBA00022801"/>
    </source>
</evidence>
<dbReference type="GO" id="GO:0006353">
    <property type="term" value="P:DNA-templated transcription termination"/>
    <property type="evidence" value="ECO:0007669"/>
    <property type="project" value="InterPro"/>
</dbReference>
<accession>A0A382YS60</accession>
<dbReference type="PROSITE" id="PS51856">
    <property type="entry name" value="RHO_RNA_BD"/>
    <property type="match status" value="1"/>
</dbReference>
<name>A0A382YS60_9ZZZZ</name>
<gene>
    <name evidence="6" type="ORF">METZ01_LOCUS438663</name>
</gene>
<evidence type="ECO:0000256" key="2">
    <source>
        <dbReference type="ARBA" id="ARBA00022806"/>
    </source>
</evidence>
<dbReference type="AlphaFoldDB" id="A0A382YS60"/>
<evidence type="ECO:0000256" key="4">
    <source>
        <dbReference type="ARBA" id="ARBA00023163"/>
    </source>
</evidence>
<dbReference type="EMBL" id="UINC01177925">
    <property type="protein sequence ID" value="SVD85809.1"/>
    <property type="molecule type" value="Genomic_DNA"/>
</dbReference>
<dbReference type="InterPro" id="IPR036269">
    <property type="entry name" value="Rho_N_sf"/>
</dbReference>
<keyword evidence="3" id="KW-0805">Transcription regulation</keyword>
<evidence type="ECO:0000313" key="6">
    <source>
        <dbReference type="EMBL" id="SVD85809.1"/>
    </source>
</evidence>
<dbReference type="GO" id="GO:0016787">
    <property type="term" value="F:hydrolase activity"/>
    <property type="evidence" value="ECO:0007669"/>
    <property type="project" value="UniProtKB-KW"/>
</dbReference>
<dbReference type="InterPro" id="IPR011112">
    <property type="entry name" value="Rho-like_N"/>
</dbReference>
<dbReference type="InterPro" id="IPR004665">
    <property type="entry name" value="Term_rho"/>
</dbReference>
<dbReference type="SMART" id="SM00959">
    <property type="entry name" value="Rho_N"/>
    <property type="match status" value="1"/>
</dbReference>
<reference evidence="6" key="1">
    <citation type="submission" date="2018-05" db="EMBL/GenBank/DDBJ databases">
        <authorList>
            <person name="Lanie J.A."/>
            <person name="Ng W.-L."/>
            <person name="Kazmierczak K.M."/>
            <person name="Andrzejewski T.M."/>
            <person name="Davidsen T.M."/>
            <person name="Wayne K.J."/>
            <person name="Tettelin H."/>
            <person name="Glass J.I."/>
            <person name="Rusch D."/>
            <person name="Podicherti R."/>
            <person name="Tsui H.-C.T."/>
            <person name="Winkler M.E."/>
        </authorList>
    </citation>
    <scope>NUCLEOTIDE SEQUENCE</scope>
</reference>
<feature type="non-terminal residue" evidence="6">
    <location>
        <position position="223"/>
    </location>
</feature>
<protein>
    <recommendedName>
        <fullName evidence="5">Rho RNA-BD domain-containing protein</fullName>
    </recommendedName>
</protein>
<dbReference type="InterPro" id="IPR011113">
    <property type="entry name" value="Rho_RNA-bd"/>
</dbReference>
<dbReference type="PANTHER" id="PTHR46425">
    <property type="entry name" value="TRANSCRIPTION TERMINATION FACTOR RHO"/>
    <property type="match status" value="1"/>
</dbReference>
<dbReference type="HAMAP" id="MF_01884">
    <property type="entry name" value="Rho"/>
    <property type="match status" value="1"/>
</dbReference>
<dbReference type="PANTHER" id="PTHR46425:SF1">
    <property type="entry name" value="TRANSCRIPTION TERMINATION FACTOR RHO"/>
    <property type="match status" value="1"/>
</dbReference>